<keyword evidence="1" id="KW-0175">Coiled coil</keyword>
<sequence>MSREVPEELTMPADGTPVVIRIEVMDGNSGTVVASLEKAFQNLGRAGSSAGQQIAQGMAAGNAGINQAAKQAMAQMREGAYNLWPKGNLNAPGGINPQQVPPPLTHWQRARLDEARAADKAARSEEALNAAMLEQADIYSGLTAAAERLTAVRARAGGDWRSYAGLGVPGGYKGNTSVNTAAQDEARAADKAARSEEALNAAMLEQADIYSGLTAAAERLTAVRARAGGDWRSYAGLGVPGGYKGNTSVNTAAQDAEAAAIAEQAASTERHAKAMAAYEAAAKKAADGGAALAAAFDAATAEGLSFEAAMEKAVAVTQEVGTSTRGAARATMGMRTSFAETEVIASAMGGSMRGMEYGLARMVASTRVLGPLMEAAFAPTLIFAGVAMLWQLGESIHGAYQKYVELDVAVNKYAEDAQKAAQQKLFDTASLETANFLLQQANAQIEQMQQLRQESQTLQMGDTATQIAGAMGGGYGPLDQYGVTTKRFTPEDDKRLAAAYVARDKARQAQAQKEHQLAVDALRTQATINETGLRGSALIVQRRRDAVAAAKQEYEWTQRQEQMLAKIANDTRKMQIANGVDPSKLLPLYSPDKNAGKAQFDAAVAQASAAAKQSESQLQREIFQRIDAIREQAAEAGLHGPKLYAQQEAYQIKKTEQAGISASAVRQSLNKITHEKVMAYYREEAQALTDLQMQAEMVGAGGVSRLQIQEQMDINRVNGDTNLDADTKQKERVAIHERTQAQILQSERDFAEQVRQIQNQAASEQLTGYARMEADAQQQKQEQQKQFDQTWKHANLSEPGVSQAHANSLAALRAGNSAIDAGLNQRVREMVKQQQDQAAQTQAQAQAQILSAEGNLTGALEVQYEARTSRFKEQLDEQLKAAGTNDQLIAAAHEEYNAKMMAADESYAARQMELQRRLRDRMAGQLSEFFRNPLRSVQEFGAHEAGMAAASILQGAENHLGIHPEATMQNFWNRISFGQSPHHPLNMAAQAMGQTHAQTLIRTFTGAGKGSMTLRSATIYVESATFPGSAGGSRISGSSGGSAISGPGGASLTPAVLSGAAGSSIGSGAVSGLSIASDAAGTAKNLSQLIHPAAAASLQTTSMEPTALLDSAGNVAQMKGMPSFLQSSKFSGTLAAGSAGLGLFAAHKQGGLGGTFNGAMSGAKLGAMLGGPAGAAVGAIAGAAIGFFGGGEQARVWWIKQGRPRLNNDLDGFNQGTMDYLSAYMDIEALRTEAKHTLNAMGFAGKHYLESTVDPALSQAEQKLTREQKAGRSAYAMSTAQFDVGSDSVPRDGYAFIHQRERIIPSDQNERITRALEGGGPSVPTEGSGGDMHFHLHTLDTSTAEDWLMSRGSAIRASLNADYASYGGMSDV</sequence>
<gene>
    <name evidence="2" type="ordered locus">ACP_0414</name>
</gene>
<keyword evidence="3" id="KW-1185">Reference proteome</keyword>
<evidence type="ECO:0000313" key="3">
    <source>
        <dbReference type="Proteomes" id="UP000002207"/>
    </source>
</evidence>
<reference evidence="2 3" key="1">
    <citation type="journal article" date="2009" name="Appl. Environ. Microbiol.">
        <title>Three genomes from the phylum Acidobacteria provide insight into the lifestyles of these microorganisms in soils.</title>
        <authorList>
            <person name="Ward N.L."/>
            <person name="Challacombe J.F."/>
            <person name="Janssen P.H."/>
            <person name="Henrissat B."/>
            <person name="Coutinho P.M."/>
            <person name="Wu M."/>
            <person name="Xie G."/>
            <person name="Haft D.H."/>
            <person name="Sait M."/>
            <person name="Badger J."/>
            <person name="Barabote R.D."/>
            <person name="Bradley B."/>
            <person name="Brettin T.S."/>
            <person name="Brinkac L.M."/>
            <person name="Bruce D."/>
            <person name="Creasy T."/>
            <person name="Daugherty S.C."/>
            <person name="Davidsen T.M."/>
            <person name="DeBoy R.T."/>
            <person name="Detter J.C."/>
            <person name="Dodson R.J."/>
            <person name="Durkin A.S."/>
            <person name="Ganapathy A."/>
            <person name="Gwinn-Giglio M."/>
            <person name="Han C.S."/>
            <person name="Khouri H."/>
            <person name="Kiss H."/>
            <person name="Kothari S.P."/>
            <person name="Madupu R."/>
            <person name="Nelson K.E."/>
            <person name="Nelson W.C."/>
            <person name="Paulsen I."/>
            <person name="Penn K."/>
            <person name="Ren Q."/>
            <person name="Rosovitz M.J."/>
            <person name="Selengut J.D."/>
            <person name="Shrivastava S."/>
            <person name="Sullivan S.A."/>
            <person name="Tapia R."/>
            <person name="Thompson L.S."/>
            <person name="Watkins K.L."/>
            <person name="Yang Q."/>
            <person name="Yu C."/>
            <person name="Zafar N."/>
            <person name="Zhou L."/>
            <person name="Kuske C.R."/>
        </authorList>
    </citation>
    <scope>NUCLEOTIDE SEQUENCE [LARGE SCALE GENOMIC DNA]</scope>
    <source>
        <strain evidence="3">ATCC 51196 / DSM 11244 / BCRC 80197 / JCM 7670 / NBRC 15755 / NCIMB 13165 / 161</strain>
    </source>
</reference>
<evidence type="ECO:0000313" key="2">
    <source>
        <dbReference type="EMBL" id="ACO31694.1"/>
    </source>
</evidence>
<dbReference type="eggNOG" id="ENOG502ZJ51">
    <property type="taxonomic scope" value="Bacteria"/>
</dbReference>
<dbReference type="STRING" id="240015.ACP_0414"/>
<evidence type="ECO:0000256" key="1">
    <source>
        <dbReference type="SAM" id="Coils"/>
    </source>
</evidence>
<organism evidence="2 3">
    <name type="scientific">Acidobacterium capsulatum (strain ATCC 51196 / DSM 11244 / BCRC 80197 / JCM 7670 / NBRC 15755 / NCIMB 13165 / 161)</name>
    <dbReference type="NCBI Taxonomy" id="240015"/>
    <lineage>
        <taxon>Bacteria</taxon>
        <taxon>Pseudomonadati</taxon>
        <taxon>Acidobacteriota</taxon>
        <taxon>Terriglobia</taxon>
        <taxon>Terriglobales</taxon>
        <taxon>Acidobacteriaceae</taxon>
        <taxon>Acidobacterium</taxon>
    </lineage>
</organism>
<dbReference type="HOGENOM" id="CLU_256184_0_0_0"/>
<dbReference type="KEGG" id="aca:ACP_0414"/>
<proteinExistence type="predicted"/>
<protein>
    <submittedName>
        <fullName evidence="2">Uncharacterized protein</fullName>
    </submittedName>
</protein>
<accession>C1FA33</accession>
<dbReference type="EMBL" id="CP001472">
    <property type="protein sequence ID" value="ACO31694.1"/>
    <property type="molecule type" value="Genomic_DNA"/>
</dbReference>
<feature type="coiled-coil region" evidence="1">
    <location>
        <begin position="431"/>
        <end position="458"/>
    </location>
</feature>
<dbReference type="Proteomes" id="UP000002207">
    <property type="component" value="Chromosome"/>
</dbReference>
<name>C1FA33_ACIC5</name>
<dbReference type="InParanoid" id="C1FA33"/>